<evidence type="ECO:0000259" key="1">
    <source>
        <dbReference type="PROSITE" id="PS51340"/>
    </source>
</evidence>
<dbReference type="Pfam" id="PF03476">
    <property type="entry name" value="MOSC_N"/>
    <property type="match status" value="1"/>
</dbReference>
<reference evidence="2" key="1">
    <citation type="submission" date="2022-06" db="EMBL/GenBank/DDBJ databases">
        <title>Diverse halophilic archaea isolated from saline environments.</title>
        <authorList>
            <person name="Cui H.-L."/>
        </authorList>
    </citation>
    <scope>NUCLEOTIDE SEQUENCE</scope>
    <source>
        <strain evidence="2">WLHS1</strain>
        <plasmid evidence="2">unnamed1</plasmid>
    </source>
</reference>
<dbReference type="GO" id="GO:0003824">
    <property type="term" value="F:catalytic activity"/>
    <property type="evidence" value="ECO:0007669"/>
    <property type="project" value="InterPro"/>
</dbReference>
<organism evidence="2 3">
    <name type="scientific">Natronosalvus rutilus</name>
    <dbReference type="NCBI Taxonomy" id="2953753"/>
    <lineage>
        <taxon>Archaea</taxon>
        <taxon>Methanobacteriati</taxon>
        <taxon>Methanobacteriota</taxon>
        <taxon>Stenosarchaea group</taxon>
        <taxon>Halobacteria</taxon>
        <taxon>Halobacteriales</taxon>
        <taxon>Natrialbaceae</taxon>
        <taxon>Natronosalvus</taxon>
    </lineage>
</organism>
<gene>
    <name evidence="2" type="ORF">NGM29_19960</name>
</gene>
<dbReference type="KEGG" id="sawl:NGM29_19960"/>
<accession>A0A9E7NE56</accession>
<dbReference type="GO" id="GO:0030170">
    <property type="term" value="F:pyridoxal phosphate binding"/>
    <property type="evidence" value="ECO:0007669"/>
    <property type="project" value="InterPro"/>
</dbReference>
<dbReference type="AlphaFoldDB" id="A0A9E7NE56"/>
<dbReference type="PROSITE" id="PS51340">
    <property type="entry name" value="MOSC"/>
    <property type="match status" value="1"/>
</dbReference>
<protein>
    <submittedName>
        <fullName evidence="2">MOSC N-terminal beta barrel domain-containing protein</fullName>
    </submittedName>
</protein>
<dbReference type="SUPFAM" id="SSF141673">
    <property type="entry name" value="MOSC N-terminal domain-like"/>
    <property type="match status" value="1"/>
</dbReference>
<feature type="domain" description="MOSC" evidence="1">
    <location>
        <begin position="92"/>
        <end position="260"/>
    </location>
</feature>
<dbReference type="Proteomes" id="UP001056855">
    <property type="component" value="Plasmid unnamed1"/>
</dbReference>
<sequence>MTTLSEIAAFPIKALDPTELNRSGISSIGGLENDRTYALVDEDGNYINGKSTDRVHRLRTEYDLDDGTVILHTPQSRERRFDLEDDDDEFESWLSEYFEMSVSLEREAGGGLTDGAVYGGDVKTGPTLVSEATLREVASWFDGIDPEEMRLRLRPNLVVSDTPPFWEDRLVTGDGRRIQIGDITFAATEPIPRCIVPARHPHTGEQYEEFQRIFVENREATFPEWASEDVFDHFFTLTVGLSVLDGSEHALRVGDSVTILDK</sequence>
<proteinExistence type="predicted"/>
<dbReference type="InterPro" id="IPR005303">
    <property type="entry name" value="MOCOS_middle"/>
</dbReference>
<dbReference type="InterPro" id="IPR005302">
    <property type="entry name" value="MoCF_Sase_C"/>
</dbReference>
<dbReference type="GO" id="GO:0030151">
    <property type="term" value="F:molybdenum ion binding"/>
    <property type="evidence" value="ECO:0007669"/>
    <property type="project" value="InterPro"/>
</dbReference>
<evidence type="ECO:0000313" key="2">
    <source>
        <dbReference type="EMBL" id="UTF55671.1"/>
    </source>
</evidence>
<dbReference type="RefSeq" id="WP_254160941.1">
    <property type="nucleotide sequence ID" value="NZ_CP100356.1"/>
</dbReference>
<dbReference type="Pfam" id="PF03473">
    <property type="entry name" value="MOSC"/>
    <property type="match status" value="1"/>
</dbReference>
<keyword evidence="3" id="KW-1185">Reference proteome</keyword>
<evidence type="ECO:0000313" key="3">
    <source>
        <dbReference type="Proteomes" id="UP001056855"/>
    </source>
</evidence>
<dbReference type="GeneID" id="73292372"/>
<geneLocation type="plasmid" evidence="2 3">
    <name>unnamed1</name>
</geneLocation>
<keyword evidence="2" id="KW-0614">Plasmid</keyword>
<dbReference type="EMBL" id="CP100356">
    <property type="protein sequence ID" value="UTF55671.1"/>
    <property type="molecule type" value="Genomic_DNA"/>
</dbReference>
<name>A0A9E7NE56_9EURY</name>